<evidence type="ECO:0000313" key="14">
    <source>
        <dbReference type="RefSeq" id="XP_022088747.1"/>
    </source>
</evidence>
<organism evidence="13 14">
    <name type="scientific">Acanthaster planci</name>
    <name type="common">Crown-of-thorns starfish</name>
    <dbReference type="NCBI Taxonomy" id="133434"/>
    <lineage>
        <taxon>Eukaryota</taxon>
        <taxon>Metazoa</taxon>
        <taxon>Echinodermata</taxon>
        <taxon>Eleutherozoa</taxon>
        <taxon>Asterozoa</taxon>
        <taxon>Asteroidea</taxon>
        <taxon>Valvatacea</taxon>
        <taxon>Valvatida</taxon>
        <taxon>Acanthasteridae</taxon>
        <taxon>Acanthaster</taxon>
    </lineage>
</organism>
<evidence type="ECO:0000256" key="10">
    <source>
        <dbReference type="SAM" id="Phobius"/>
    </source>
</evidence>
<keyword evidence="7" id="KW-0325">Glycoprotein</keyword>
<evidence type="ECO:0000256" key="9">
    <source>
        <dbReference type="SAM" id="Coils"/>
    </source>
</evidence>
<keyword evidence="9" id="KW-0175">Coiled coil</keyword>
<feature type="transmembrane region" description="Helical" evidence="10">
    <location>
        <begin position="472"/>
        <end position="493"/>
    </location>
</feature>
<keyword evidence="2 10" id="KW-0812">Transmembrane</keyword>
<dbReference type="GO" id="GO:0038039">
    <property type="term" value="C:G protein-coupled receptor heterodimeric complex"/>
    <property type="evidence" value="ECO:0007669"/>
    <property type="project" value="TreeGrafter"/>
</dbReference>
<dbReference type="PROSITE" id="PS50259">
    <property type="entry name" value="G_PROTEIN_RECEP_F3_4"/>
    <property type="match status" value="1"/>
</dbReference>
<keyword evidence="5 10" id="KW-0472">Membrane</keyword>
<dbReference type="InterPro" id="IPR002455">
    <property type="entry name" value="GPCR3_GABA-B"/>
</dbReference>
<dbReference type="OMA" id="IFRSEMA"/>
<dbReference type="PANTHER" id="PTHR10519">
    <property type="entry name" value="GABA-B RECEPTOR"/>
    <property type="match status" value="1"/>
</dbReference>
<evidence type="ECO:0000256" key="8">
    <source>
        <dbReference type="ARBA" id="ARBA00023224"/>
    </source>
</evidence>
<evidence type="ECO:0000256" key="7">
    <source>
        <dbReference type="ARBA" id="ARBA00023180"/>
    </source>
</evidence>
<dbReference type="KEGG" id="aplc:110978236"/>
<evidence type="ECO:0000313" key="13">
    <source>
        <dbReference type="Proteomes" id="UP000694845"/>
    </source>
</evidence>
<dbReference type="RefSeq" id="XP_022088747.1">
    <property type="nucleotide sequence ID" value="XM_022233055.1"/>
</dbReference>
<dbReference type="InterPro" id="IPR017978">
    <property type="entry name" value="GPCR_3_C"/>
</dbReference>
<feature type="transmembrane region" description="Helical" evidence="10">
    <location>
        <begin position="572"/>
        <end position="592"/>
    </location>
</feature>
<comment type="subcellular location">
    <subcellularLocation>
        <location evidence="1">Membrane</location>
        <topology evidence="1">Multi-pass membrane protein</topology>
    </subcellularLocation>
</comment>
<dbReference type="CDD" id="cd15047">
    <property type="entry name" value="7tmC_GABA-B-like"/>
    <property type="match status" value="1"/>
</dbReference>
<evidence type="ECO:0000256" key="6">
    <source>
        <dbReference type="ARBA" id="ARBA00023170"/>
    </source>
</evidence>
<keyword evidence="4" id="KW-0297">G-protein coupled receptor</keyword>
<feature type="transmembrane region" description="Helical" evidence="10">
    <location>
        <begin position="612"/>
        <end position="630"/>
    </location>
</feature>
<keyword evidence="13" id="KW-1185">Reference proteome</keyword>
<dbReference type="Proteomes" id="UP000694845">
    <property type="component" value="Unplaced"/>
</dbReference>
<sequence>MLLLFFLVTTASTPSVCQSNVTKLYLLGLYPESGPWAGAQTAIPATELAVKDINGNPDILPGYEILVIPRDSECNGGKATDEMYRELFNKSTTKVMVIGAGCSLATEPTAQASHYWNLIQTMAEFHRDAKDVGIQVIASESFVDDPTTHVEHLKESGARIIVGEFYTNMARKVYCQAYHQKMYGAKYVWIVPGWHTLNSLLVADDSIDCSLDQLKEVVSGQFGLAVLSFPTDPRRAPTVSGLTSRKFLERFKLLVDSEDPESLIGFLDMPFTYDTVWTAALALHEADQQLRNLDPPKTLADFTYDDTVTVQMLFDIISRMTFEGITGPVKFTSSGDRLGLIQIWQIQDNSRVDVGMMDSVANKHITWQGYEPVLWEGEAPPIDFIIELEDRQTIKTAVFITGVIFATVGIILACCFLAFNIHFRTLRVIKMSSPNINNLMLIGGMLAYSSVIFQGVDTSIASTETFVWMCKAKTWCLSIGFSLAFGSMFSKTWRVHKIFTNKTTTKMVVKDQRLFSWVASLVFLDVAVLVLWEIIDPLVALEKHRDKVTDEQNDDIVYAPIQVLCESRNQTYWIGAFYVIDGLLLIFGAFLAWETRTVSIPALNDSKNIGVCVYNVLILSFVGAPVSFVLEDRNANYALEACMIWLATTLTLSVIFVPKVRSRYDVQPAQSMLVSQIIRSQHCGHLTDAEREIQRLRRELDRMKMAVDRTTTK</sequence>
<evidence type="ECO:0000259" key="12">
    <source>
        <dbReference type="PROSITE" id="PS50259"/>
    </source>
</evidence>
<reference evidence="14" key="1">
    <citation type="submission" date="2025-08" db="UniProtKB">
        <authorList>
            <consortium name="RefSeq"/>
        </authorList>
    </citation>
    <scope>IDENTIFICATION</scope>
</reference>
<proteinExistence type="predicted"/>
<dbReference type="GO" id="GO:0004965">
    <property type="term" value="F:G protein-coupled GABA receptor activity"/>
    <property type="evidence" value="ECO:0007669"/>
    <property type="project" value="InterPro"/>
</dbReference>
<evidence type="ECO:0000256" key="5">
    <source>
        <dbReference type="ARBA" id="ARBA00023136"/>
    </source>
</evidence>
<keyword evidence="11" id="KW-0732">Signal</keyword>
<evidence type="ECO:0000256" key="3">
    <source>
        <dbReference type="ARBA" id="ARBA00022989"/>
    </source>
</evidence>
<dbReference type="GeneID" id="110978236"/>
<dbReference type="OrthoDB" id="16403at2759"/>
<dbReference type="CDD" id="cd06366">
    <property type="entry name" value="PBP1_GABAb_receptor"/>
    <property type="match status" value="1"/>
</dbReference>
<feature type="transmembrane region" description="Helical" evidence="10">
    <location>
        <begin position="636"/>
        <end position="657"/>
    </location>
</feature>
<dbReference type="PRINTS" id="PR01177">
    <property type="entry name" value="GABAB1RECPTR"/>
</dbReference>
<feature type="transmembrane region" description="Helical" evidence="10">
    <location>
        <begin position="439"/>
        <end position="460"/>
    </location>
</feature>
<name>A0A8B7Y860_ACAPL</name>
<dbReference type="Pfam" id="PF01094">
    <property type="entry name" value="ANF_receptor"/>
    <property type="match status" value="2"/>
</dbReference>
<feature type="transmembrane region" description="Helical" evidence="10">
    <location>
        <begin position="514"/>
        <end position="535"/>
    </location>
</feature>
<dbReference type="GO" id="GO:0007214">
    <property type="term" value="P:gamma-aminobutyric acid signaling pathway"/>
    <property type="evidence" value="ECO:0007669"/>
    <property type="project" value="TreeGrafter"/>
</dbReference>
<dbReference type="AlphaFoldDB" id="A0A8B7Y860"/>
<dbReference type="Pfam" id="PF00003">
    <property type="entry name" value="7tm_3"/>
    <property type="match status" value="1"/>
</dbReference>
<feature type="signal peptide" evidence="11">
    <location>
        <begin position="1"/>
        <end position="19"/>
    </location>
</feature>
<keyword evidence="3 10" id="KW-1133">Transmembrane helix</keyword>
<evidence type="ECO:0000256" key="1">
    <source>
        <dbReference type="ARBA" id="ARBA00004141"/>
    </source>
</evidence>
<evidence type="ECO:0000256" key="11">
    <source>
        <dbReference type="SAM" id="SignalP"/>
    </source>
</evidence>
<keyword evidence="8" id="KW-0807">Transducer</keyword>
<evidence type="ECO:0000256" key="2">
    <source>
        <dbReference type="ARBA" id="ARBA00022692"/>
    </source>
</evidence>
<dbReference type="Gene3D" id="3.40.50.2300">
    <property type="match status" value="2"/>
</dbReference>
<dbReference type="InterPro" id="IPR001828">
    <property type="entry name" value="ANF_lig-bd_rcpt"/>
</dbReference>
<keyword evidence="6" id="KW-0675">Receptor</keyword>
<feature type="transmembrane region" description="Helical" evidence="10">
    <location>
        <begin position="397"/>
        <end position="419"/>
    </location>
</feature>
<protein>
    <submittedName>
        <fullName evidence="14">Gamma-aminobutyric acid type B receptor subunit 1-like</fullName>
    </submittedName>
</protein>
<gene>
    <name evidence="14" type="primary">LOC110978236</name>
</gene>
<feature type="coiled-coil region" evidence="9">
    <location>
        <begin position="679"/>
        <end position="713"/>
    </location>
</feature>
<dbReference type="PRINTS" id="PR01176">
    <property type="entry name" value="GABABRECEPTR"/>
</dbReference>
<feature type="domain" description="G-protein coupled receptors family 3 profile" evidence="12">
    <location>
        <begin position="405"/>
        <end position="660"/>
    </location>
</feature>
<evidence type="ECO:0000256" key="4">
    <source>
        <dbReference type="ARBA" id="ARBA00023040"/>
    </source>
</evidence>
<feature type="chain" id="PRO_5034295339" evidence="11">
    <location>
        <begin position="20"/>
        <end position="713"/>
    </location>
</feature>
<dbReference type="PANTHER" id="PTHR10519:SF78">
    <property type="entry name" value="G-PROTEIN COUPLED RECEPTORS FAMILY 3 PROFILE DOMAIN-CONTAINING PROTEIN"/>
    <property type="match status" value="1"/>
</dbReference>
<accession>A0A8B7Y860</accession>
<dbReference type="InterPro" id="IPR028082">
    <property type="entry name" value="Peripla_BP_I"/>
</dbReference>
<dbReference type="SUPFAM" id="SSF53822">
    <property type="entry name" value="Periplasmic binding protein-like I"/>
    <property type="match status" value="1"/>
</dbReference>